<dbReference type="GO" id="GO:0009253">
    <property type="term" value="P:peptidoglycan catabolic process"/>
    <property type="evidence" value="ECO:0007669"/>
    <property type="project" value="InterPro"/>
</dbReference>
<dbReference type="PANTHER" id="PTHR30404:SF0">
    <property type="entry name" value="N-ACETYLMURAMOYL-L-ALANINE AMIDASE AMIC"/>
    <property type="match status" value="1"/>
</dbReference>
<evidence type="ECO:0000256" key="1">
    <source>
        <dbReference type="ARBA" id="ARBA00022801"/>
    </source>
</evidence>
<dbReference type="Pfam" id="PF01520">
    <property type="entry name" value="Amidase_3"/>
    <property type="match status" value="1"/>
</dbReference>
<dbReference type="Gene3D" id="3.40.630.40">
    <property type="entry name" value="Zn-dependent exopeptidases"/>
    <property type="match status" value="1"/>
</dbReference>
<dbReference type="AlphaFoldDB" id="A0A1G2NEN7"/>
<organism evidence="3 4">
    <name type="scientific">Candidatus Taylorbacteria bacterium RIFCSPLOWO2_01_FULL_48_100</name>
    <dbReference type="NCBI Taxonomy" id="1802322"/>
    <lineage>
        <taxon>Bacteria</taxon>
        <taxon>Candidatus Tayloriibacteriota</taxon>
    </lineage>
</organism>
<proteinExistence type="predicted"/>
<dbReference type="GO" id="GO:0008745">
    <property type="term" value="F:N-acetylmuramoyl-L-alanine amidase activity"/>
    <property type="evidence" value="ECO:0007669"/>
    <property type="project" value="InterPro"/>
</dbReference>
<gene>
    <name evidence="3" type="ORF">A2938_03280</name>
</gene>
<reference evidence="3 4" key="1">
    <citation type="journal article" date="2016" name="Nat. Commun.">
        <title>Thousands of microbial genomes shed light on interconnected biogeochemical processes in an aquifer system.</title>
        <authorList>
            <person name="Anantharaman K."/>
            <person name="Brown C.T."/>
            <person name="Hug L.A."/>
            <person name="Sharon I."/>
            <person name="Castelle C.J."/>
            <person name="Probst A.J."/>
            <person name="Thomas B.C."/>
            <person name="Singh A."/>
            <person name="Wilkins M.J."/>
            <person name="Karaoz U."/>
            <person name="Brodie E.L."/>
            <person name="Williams K.H."/>
            <person name="Hubbard S.S."/>
            <person name="Banfield J.F."/>
        </authorList>
    </citation>
    <scope>NUCLEOTIDE SEQUENCE [LARGE SCALE GENOMIC DNA]</scope>
</reference>
<dbReference type="InterPro" id="IPR050695">
    <property type="entry name" value="N-acetylmuramoyl_amidase_3"/>
</dbReference>
<dbReference type="GO" id="GO:0030288">
    <property type="term" value="C:outer membrane-bounded periplasmic space"/>
    <property type="evidence" value="ECO:0007669"/>
    <property type="project" value="TreeGrafter"/>
</dbReference>
<sequence>MSFDDMRRAVAGVFFTDSITEGELKEAYAKAARGEGKVKILIVPGHDDDSWGTEYNGIREADLTMRVGEALAAQFAKNSAYEATLLRGRDGYLSAFETYFAEHREVVRAEVVAKKKIMKDLLAAGSVERVEGVGHNKAALDVALRLYAINKWANENAFHLVLHLHFNDFGGRTARNMNQYGGFALYVPDGQYSNARASYAVAESLFSELSSLFTKSNLPKEDAGIVPDQSLIAIGAYNTLDAVSVLIEYAYIYEAPLRTPSGRKEAIQRFADATYRGVERFFR</sequence>
<dbReference type="EMBL" id="MHSA01000011">
    <property type="protein sequence ID" value="OHA34548.1"/>
    <property type="molecule type" value="Genomic_DNA"/>
</dbReference>
<dbReference type="InterPro" id="IPR002508">
    <property type="entry name" value="MurNAc-LAA_cat"/>
</dbReference>
<accession>A0A1G2NEN7</accession>
<name>A0A1G2NEN7_9BACT</name>
<evidence type="ECO:0000313" key="3">
    <source>
        <dbReference type="EMBL" id="OHA34548.1"/>
    </source>
</evidence>
<dbReference type="Proteomes" id="UP000177797">
    <property type="component" value="Unassembled WGS sequence"/>
</dbReference>
<protein>
    <recommendedName>
        <fullName evidence="2">MurNAc-LAA domain-containing protein</fullName>
    </recommendedName>
</protein>
<comment type="caution">
    <text evidence="3">The sequence shown here is derived from an EMBL/GenBank/DDBJ whole genome shotgun (WGS) entry which is preliminary data.</text>
</comment>
<dbReference type="PANTHER" id="PTHR30404">
    <property type="entry name" value="N-ACETYLMURAMOYL-L-ALANINE AMIDASE"/>
    <property type="match status" value="1"/>
</dbReference>
<evidence type="ECO:0000313" key="4">
    <source>
        <dbReference type="Proteomes" id="UP000177797"/>
    </source>
</evidence>
<feature type="domain" description="MurNAc-LAA" evidence="2">
    <location>
        <begin position="40"/>
        <end position="279"/>
    </location>
</feature>
<evidence type="ECO:0000259" key="2">
    <source>
        <dbReference type="Pfam" id="PF01520"/>
    </source>
</evidence>
<dbReference type="SUPFAM" id="SSF53187">
    <property type="entry name" value="Zn-dependent exopeptidases"/>
    <property type="match status" value="1"/>
</dbReference>
<keyword evidence="1" id="KW-0378">Hydrolase</keyword>